<name>A0A397I2F6_9GLOM</name>
<keyword evidence="2" id="KW-1185">Reference proteome</keyword>
<dbReference type="EMBL" id="PQFF01000274">
    <property type="protein sequence ID" value="RHZ67574.1"/>
    <property type="molecule type" value="Genomic_DNA"/>
</dbReference>
<gene>
    <name evidence="1" type="ORF">Glove_300g79</name>
</gene>
<evidence type="ECO:0000313" key="2">
    <source>
        <dbReference type="Proteomes" id="UP000266861"/>
    </source>
</evidence>
<proteinExistence type="predicted"/>
<comment type="caution">
    <text evidence="1">The sequence shown here is derived from an EMBL/GenBank/DDBJ whole genome shotgun (WGS) entry which is preliminary data.</text>
</comment>
<evidence type="ECO:0000313" key="1">
    <source>
        <dbReference type="EMBL" id="RHZ67574.1"/>
    </source>
</evidence>
<protein>
    <submittedName>
        <fullName evidence="1">Uncharacterized protein</fullName>
    </submittedName>
</protein>
<sequence>MKNQNQDQQEFNPMIHLESDLFRKENLLLNFKEPEESPVVKYKYTTKCCLYNEKNHGDDDDNDSFYEYLTDDGIDCYECFHCKRAKYEEKKRRQGVEVKRKR</sequence>
<organism evidence="1 2">
    <name type="scientific">Diversispora epigaea</name>
    <dbReference type="NCBI Taxonomy" id="1348612"/>
    <lineage>
        <taxon>Eukaryota</taxon>
        <taxon>Fungi</taxon>
        <taxon>Fungi incertae sedis</taxon>
        <taxon>Mucoromycota</taxon>
        <taxon>Glomeromycotina</taxon>
        <taxon>Glomeromycetes</taxon>
        <taxon>Diversisporales</taxon>
        <taxon>Diversisporaceae</taxon>
        <taxon>Diversispora</taxon>
    </lineage>
</organism>
<accession>A0A397I2F6</accession>
<dbReference type="Proteomes" id="UP000266861">
    <property type="component" value="Unassembled WGS sequence"/>
</dbReference>
<dbReference type="AlphaFoldDB" id="A0A397I2F6"/>
<reference evidence="1 2" key="1">
    <citation type="submission" date="2018-08" db="EMBL/GenBank/DDBJ databases">
        <title>Genome and evolution of the arbuscular mycorrhizal fungus Diversispora epigaea (formerly Glomus versiforme) and its bacterial endosymbionts.</title>
        <authorList>
            <person name="Sun X."/>
            <person name="Fei Z."/>
            <person name="Harrison M."/>
        </authorList>
    </citation>
    <scope>NUCLEOTIDE SEQUENCE [LARGE SCALE GENOMIC DNA]</scope>
    <source>
        <strain evidence="1 2">IT104</strain>
    </source>
</reference>